<comment type="caution">
    <text evidence="14">The sequence shown here is derived from an EMBL/GenBank/DDBJ whole genome shotgun (WGS) entry which is preliminary data.</text>
</comment>
<dbReference type="Gene3D" id="2.170.130.10">
    <property type="entry name" value="TonB-dependent receptor, plug domain"/>
    <property type="match status" value="1"/>
</dbReference>
<gene>
    <name evidence="14" type="ORF">BIY26_06485</name>
</gene>
<keyword evidence="6 10" id="KW-0798">TonB box</keyword>
<protein>
    <recommendedName>
        <fullName evidence="16">TonB-dependent receptor</fullName>
    </recommendedName>
</protein>
<evidence type="ECO:0000256" key="3">
    <source>
        <dbReference type="ARBA" id="ARBA00022448"/>
    </source>
</evidence>
<evidence type="ECO:0008006" key="16">
    <source>
        <dbReference type="Google" id="ProtNLM"/>
    </source>
</evidence>
<keyword evidence="5 9" id="KW-0812">Transmembrane</keyword>
<dbReference type="SUPFAM" id="SSF56935">
    <property type="entry name" value="Porins"/>
    <property type="match status" value="1"/>
</dbReference>
<dbReference type="PANTHER" id="PTHR30069:SF41">
    <property type="entry name" value="HEME_HEMOPEXIN UTILIZATION PROTEIN C"/>
    <property type="match status" value="1"/>
</dbReference>
<keyword evidence="3 9" id="KW-0813">Transport</keyword>
<evidence type="ECO:0000259" key="13">
    <source>
        <dbReference type="Pfam" id="PF07715"/>
    </source>
</evidence>
<dbReference type="EMBL" id="MJLX01000012">
    <property type="protein sequence ID" value="RLM27127.1"/>
    <property type="molecule type" value="Genomic_DNA"/>
</dbReference>
<dbReference type="Pfam" id="PF00593">
    <property type="entry name" value="TonB_dep_Rec_b-barrel"/>
    <property type="match status" value="1"/>
</dbReference>
<feature type="domain" description="TonB-dependent receptor plug" evidence="13">
    <location>
        <begin position="101"/>
        <end position="209"/>
    </location>
</feature>
<dbReference type="InterPro" id="IPR036942">
    <property type="entry name" value="Beta-barrel_TonB_sf"/>
</dbReference>
<dbReference type="PROSITE" id="PS52016">
    <property type="entry name" value="TONB_DEPENDENT_REC_3"/>
    <property type="match status" value="1"/>
</dbReference>
<comment type="similarity">
    <text evidence="2 9 10">Belongs to the TonB-dependent receptor family.</text>
</comment>
<evidence type="ECO:0000256" key="7">
    <source>
        <dbReference type="ARBA" id="ARBA00023136"/>
    </source>
</evidence>
<proteinExistence type="inferred from homology"/>
<organism evidence="14 15">
    <name type="scientific">Brenneria goodwinii</name>
    <dbReference type="NCBI Taxonomy" id="1109412"/>
    <lineage>
        <taxon>Bacteria</taxon>
        <taxon>Pseudomonadati</taxon>
        <taxon>Pseudomonadota</taxon>
        <taxon>Gammaproteobacteria</taxon>
        <taxon>Enterobacterales</taxon>
        <taxon>Pectobacteriaceae</taxon>
        <taxon>Brenneria</taxon>
    </lineage>
</organism>
<keyword evidence="8 9" id="KW-0998">Cell outer membrane</keyword>
<dbReference type="GO" id="GO:0044718">
    <property type="term" value="P:siderophore transmembrane transport"/>
    <property type="evidence" value="ECO:0007669"/>
    <property type="project" value="TreeGrafter"/>
</dbReference>
<feature type="region of interest" description="Disordered" evidence="11">
    <location>
        <begin position="1"/>
        <end position="32"/>
    </location>
</feature>
<feature type="compositionally biased region" description="Low complexity" evidence="11">
    <location>
        <begin position="72"/>
        <end position="81"/>
    </location>
</feature>
<dbReference type="InterPro" id="IPR012910">
    <property type="entry name" value="Plug_dom"/>
</dbReference>
<dbReference type="InterPro" id="IPR000531">
    <property type="entry name" value="Beta-barrel_TonB"/>
</dbReference>
<dbReference type="GO" id="GO:0015344">
    <property type="term" value="F:siderophore uptake transmembrane transporter activity"/>
    <property type="evidence" value="ECO:0007669"/>
    <property type="project" value="TreeGrafter"/>
</dbReference>
<evidence type="ECO:0000313" key="14">
    <source>
        <dbReference type="EMBL" id="RLM27127.1"/>
    </source>
</evidence>
<evidence type="ECO:0000256" key="6">
    <source>
        <dbReference type="ARBA" id="ARBA00023077"/>
    </source>
</evidence>
<dbReference type="InterPro" id="IPR039426">
    <property type="entry name" value="TonB-dep_rcpt-like"/>
</dbReference>
<feature type="domain" description="TonB-dependent receptor-like beta-barrel" evidence="12">
    <location>
        <begin position="395"/>
        <end position="937"/>
    </location>
</feature>
<feature type="region of interest" description="Disordered" evidence="11">
    <location>
        <begin position="56"/>
        <end position="81"/>
    </location>
</feature>
<name>A0AAE8ET21_9GAMM</name>
<evidence type="ECO:0000259" key="12">
    <source>
        <dbReference type="Pfam" id="PF00593"/>
    </source>
</evidence>
<keyword evidence="4 9" id="KW-1134">Transmembrane beta strand</keyword>
<dbReference type="AlphaFoldDB" id="A0AAE8ET21"/>
<dbReference type="Pfam" id="PF07715">
    <property type="entry name" value="Plug"/>
    <property type="match status" value="1"/>
</dbReference>
<dbReference type="PANTHER" id="PTHR30069">
    <property type="entry name" value="TONB-DEPENDENT OUTER MEMBRANE RECEPTOR"/>
    <property type="match status" value="1"/>
</dbReference>
<evidence type="ECO:0000256" key="4">
    <source>
        <dbReference type="ARBA" id="ARBA00022452"/>
    </source>
</evidence>
<dbReference type="Proteomes" id="UP000285972">
    <property type="component" value="Unassembled WGS sequence"/>
</dbReference>
<sequence>MAFKKNRAGANEDMPLASRRERPGNTSAGLGRERLRPSQIWLAIILALTGQQTLAQQAQSPFSPEQEEKKTPAASAATQTDDAAHALDEIEVIGIAEEEKKTIGNTAGASKDDVERRKASHMSDLIDQISGTSVNSLYARPDVSVGVQGIAGHGRVSQSLEGINQNFHAFTKDIGQTGSIFVDPQFLKSIDVTRGVNTSTGALGSLGGTVDFRYLDVDDILSPGRSFGGMVRGSTGFSKYANGQKPSGSAFLASRTERWDFMLGASDSENDAYSVGSHFNEGDMLRYTHAKNFGFWLNDGAQQQSPNNCRYSGVLGMSGGFQDGFHNCQFNKQQVQWLKQAAKSGALTGTEKKSDSQMLRIRHYFNDAYNQSLELFATAGHAKYQTDQEPEVWVTTDGGNAYWGKKIWSVGAELDNQVISLKYKGAFSDWVNPEMQFYHEKQEREQRWTGVPGSYGMGEPMHYFVENASNGLKISNASHFDAPKIGPLRLDTGLELRRTDKEVDSLTEDQWYQKHQQSQGYDYKELVWDPDSRNDTLALALALSTEDSGPWQASVGVGWQRVSMDVYSPMFESGNITKAGTLPTYGSLRNLYRSQGYSSSEARQMALAAASEYIKDFHIDDDSGDTRYISDNQKHNYNLKSANLGLQYTRPGSGLTTYASIGYGERAPTSNEMYINGVWMRQGFTANPDLEPEKNISLQLGANYQRAGWLAREDKIDVGVGFYRNHIRNYIGYGPIVRSGEPLNEQGGTQVANSYVANVNNLETVIRQGFELNLAYRQPLFYLRGNLTIPLRHDNKMCSWQSPSGQAYYRSTDTDGNTVYTPMGKGKRLCYSGWNWMETSLIEPIRSSLTAALTPYEGKLELGATAHFRGKQRAAYYYVDSVQSSGSGHPSNSSSATLPNENGWIEAYLWPRVIKLDLFANYRFNDQLKVGLYLTNLTDQMEATPTTLGYNFYPGRTLTANLEYRF</sequence>
<accession>A0AAE8ET21</accession>
<evidence type="ECO:0000256" key="1">
    <source>
        <dbReference type="ARBA" id="ARBA00004571"/>
    </source>
</evidence>
<dbReference type="KEGG" id="bgj:AWC36_21790"/>
<evidence type="ECO:0000256" key="10">
    <source>
        <dbReference type="RuleBase" id="RU003357"/>
    </source>
</evidence>
<keyword evidence="7 9" id="KW-0472">Membrane</keyword>
<evidence type="ECO:0000256" key="2">
    <source>
        <dbReference type="ARBA" id="ARBA00009810"/>
    </source>
</evidence>
<dbReference type="GO" id="GO:0009279">
    <property type="term" value="C:cell outer membrane"/>
    <property type="evidence" value="ECO:0007669"/>
    <property type="project" value="UniProtKB-SubCell"/>
</dbReference>
<evidence type="ECO:0000256" key="8">
    <source>
        <dbReference type="ARBA" id="ARBA00023237"/>
    </source>
</evidence>
<dbReference type="InterPro" id="IPR037066">
    <property type="entry name" value="Plug_dom_sf"/>
</dbReference>
<evidence type="ECO:0000256" key="5">
    <source>
        <dbReference type="ARBA" id="ARBA00022692"/>
    </source>
</evidence>
<dbReference type="Gene3D" id="2.40.170.20">
    <property type="entry name" value="TonB-dependent receptor, beta-barrel domain"/>
    <property type="match status" value="1"/>
</dbReference>
<evidence type="ECO:0000256" key="9">
    <source>
        <dbReference type="PROSITE-ProRule" id="PRU01360"/>
    </source>
</evidence>
<comment type="subcellular location">
    <subcellularLocation>
        <location evidence="1 9">Cell outer membrane</location>
        <topology evidence="1 9">Multi-pass membrane protein</topology>
    </subcellularLocation>
</comment>
<evidence type="ECO:0000256" key="11">
    <source>
        <dbReference type="SAM" id="MobiDB-lite"/>
    </source>
</evidence>
<evidence type="ECO:0000313" key="15">
    <source>
        <dbReference type="Proteomes" id="UP000285972"/>
    </source>
</evidence>
<reference evidence="14 15" key="1">
    <citation type="submission" date="2016-09" db="EMBL/GenBank/DDBJ databases">
        <authorList>
            <person name="Doonan J."/>
            <person name="Pachebat J.A."/>
            <person name="Golyshin P.N."/>
            <person name="Denman S."/>
            <person name="Mcdonald J.E."/>
        </authorList>
    </citation>
    <scope>NUCLEOTIDE SEQUENCE [LARGE SCALE GENOMIC DNA]</scope>
    <source>
        <strain evidence="14 15">FRB141</strain>
    </source>
</reference>